<proteinExistence type="predicted"/>
<dbReference type="Pfam" id="PF08309">
    <property type="entry name" value="LVIVD"/>
    <property type="match status" value="5"/>
</dbReference>
<evidence type="ECO:0000313" key="1">
    <source>
        <dbReference type="EMBL" id="HGE99682.1"/>
    </source>
</evidence>
<reference evidence="1" key="1">
    <citation type="journal article" date="2020" name="mSystems">
        <title>Genome- and Community-Level Interaction Insights into Carbon Utilization and Element Cycling Functions of Hydrothermarchaeota in Hydrothermal Sediment.</title>
        <authorList>
            <person name="Zhou Z."/>
            <person name="Liu Y."/>
            <person name="Xu W."/>
            <person name="Pan J."/>
            <person name="Luo Z.H."/>
            <person name="Li M."/>
        </authorList>
    </citation>
    <scope>NUCLEOTIDE SEQUENCE [LARGE SCALE GENOMIC DNA]</scope>
    <source>
        <strain evidence="1">SpSt-906</strain>
    </source>
</reference>
<name>A0A7C3UXA0_UNCW3</name>
<dbReference type="SUPFAM" id="SSF101908">
    <property type="entry name" value="Putative isomerase YbhE"/>
    <property type="match status" value="2"/>
</dbReference>
<dbReference type="InterPro" id="IPR013211">
    <property type="entry name" value="LVIVD"/>
</dbReference>
<accession>A0A7C3UXA0</accession>
<dbReference type="EMBL" id="DTMQ01000040">
    <property type="protein sequence ID" value="HGE99682.1"/>
    <property type="molecule type" value="Genomic_DNA"/>
</dbReference>
<gene>
    <name evidence="1" type="ORF">ENX07_06400</name>
</gene>
<dbReference type="AlphaFoldDB" id="A0A7C3UXA0"/>
<sequence length="740" mass="82619">MKRIIFFILLLSPLLNGLTLDSSNVRTFSRWPYSNWKMSLQLKDTIAIISLYGGLWFINISNPQNPVKIKEYITDGCVRDMILDGEILYIPDPYLGLRVFDISSLDSIEEIGRLIFPGRGFFSGYTGLFIKETLAFAGNSYLDSLEVIDIRDPRNPRRIGVCYCEGGMGEIFARDDYVYVATDWGGLKIFDISNPSSPFLVSEWRAEDGGVTCVQVKDTFAYVANYDTLYILNVSNPGNPREIGRLRMLTPTPERTSTIYDLLVVDTLVYAGVDNPISPQVINVSNPSSPYHIYYRREDKFVMWELQLRSPLLFGLSGFCGLVIYDITEPTSWEVLSTFGVPFQAEQVMLATDSLIAIGGYIDGLFLLDITDPISPRDRGGYPVKFSYNPYDTLVGRLGFTMGLEVKDTFLFAGGLGDNCLHILNFSNPDSIRRIAVCTVARRAGIWSSGIRSLFLQESLIYVGLSQGGGGQGLVICDVKNPLLPRVLGRVELHNVDMYSLKVIGNICYGAGGNGGFFIFDVSDPVNPYVRGHIPPYSTWGYVNDVWVRDTFAYLAESFDGIGIVKVKDPTNPRRITQCPAPGQCLGVCGSENLLFLACGFLGGLRVWDISDPINPREVGYYLTGGGPDGLQYRNGIIHTCGGEHGYWAFEYYGVGVKERGNGDSLWFECLPTVGKKFIIRSPFKGFSFYLYDAQGRLVLKDVLNKRETIFSLKGRPEGVYFILIKKEGKSLLRRIINLK</sequence>
<evidence type="ECO:0008006" key="2">
    <source>
        <dbReference type="Google" id="ProtNLM"/>
    </source>
</evidence>
<comment type="caution">
    <text evidence="1">The sequence shown here is derived from an EMBL/GenBank/DDBJ whole genome shotgun (WGS) entry which is preliminary data.</text>
</comment>
<organism evidence="1">
    <name type="scientific">candidate division WOR-3 bacterium</name>
    <dbReference type="NCBI Taxonomy" id="2052148"/>
    <lineage>
        <taxon>Bacteria</taxon>
        <taxon>Bacteria division WOR-3</taxon>
    </lineage>
</organism>
<protein>
    <recommendedName>
        <fullName evidence="2">T9SS type A sorting domain-containing protein</fullName>
    </recommendedName>
</protein>